<name>U4UT99_DENPD</name>
<evidence type="ECO:0000256" key="2">
    <source>
        <dbReference type="ARBA" id="ARBA00006058"/>
    </source>
</evidence>
<comment type="similarity">
    <text evidence="2">Belongs to the prominin family.</text>
</comment>
<keyword evidence="4 8" id="KW-1133">Transmembrane helix</keyword>
<evidence type="ECO:0000256" key="5">
    <source>
        <dbReference type="ARBA" id="ARBA00023136"/>
    </source>
</evidence>
<sequence length="399" mass="45221">MFLFGFIISLITLLFLLVGVISERVICDPLSNPDPDQFTLIRLLDDYNLDFGIDVTPSTLLSNCFQNKSIYTTFNLQTKFKLDEIRAKFDISEAMKNLQFNGSIIPDNFTIIDGNTLDNLAKFNPDINSDGFIDELSRNLTNYNLDELSDGLRSVISALPSSRETLKSELELSLLHLNTYNEKLIIPMKNVSQTLVANVLNLTEQLNMGYNTFQEAIEALTEDINHIQDVLRTEGPARLNETAQIFANTTLMIITTYLDRVQDHIEVKIGQCGPLSLVINSTLTSTCDKVLTPWNGFWFSLFWTSILYVITIFVATSLGNLYKKHKPYDQYIETEYLYDAYADRGDNIPLNSRGGKRSKKKGKKSKRYEERPNAGREVARDYAAGSHPPGERYADMAPK</sequence>
<keyword evidence="9" id="KW-0732">Signal</keyword>
<dbReference type="AlphaFoldDB" id="U4UT99"/>
<dbReference type="InterPro" id="IPR008795">
    <property type="entry name" value="Prominin"/>
</dbReference>
<dbReference type="Proteomes" id="UP000030742">
    <property type="component" value="Unassembled WGS sequence"/>
</dbReference>
<evidence type="ECO:0008006" key="12">
    <source>
        <dbReference type="Google" id="ProtNLM"/>
    </source>
</evidence>
<reference evidence="10 11" key="1">
    <citation type="journal article" date="2013" name="Genome Biol.">
        <title>Draft genome of the mountain pine beetle, Dendroctonus ponderosae Hopkins, a major forest pest.</title>
        <authorList>
            <person name="Keeling C.I."/>
            <person name="Yuen M.M."/>
            <person name="Liao N.Y."/>
            <person name="Docking T.R."/>
            <person name="Chan S.K."/>
            <person name="Taylor G.A."/>
            <person name="Palmquist D.L."/>
            <person name="Jackman S.D."/>
            <person name="Nguyen A."/>
            <person name="Li M."/>
            <person name="Henderson H."/>
            <person name="Janes J.K."/>
            <person name="Zhao Y."/>
            <person name="Pandoh P."/>
            <person name="Moore R."/>
            <person name="Sperling F.A."/>
            <person name="Huber D.P."/>
            <person name="Birol I."/>
            <person name="Jones S.J."/>
            <person name="Bohlmann J."/>
        </authorList>
    </citation>
    <scope>NUCLEOTIDE SEQUENCE</scope>
</reference>
<feature type="compositionally biased region" description="Basic and acidic residues" evidence="7">
    <location>
        <begin position="367"/>
        <end position="380"/>
    </location>
</feature>
<accession>U4UT99</accession>
<evidence type="ECO:0000313" key="10">
    <source>
        <dbReference type="EMBL" id="ERL93396.1"/>
    </source>
</evidence>
<dbReference type="GO" id="GO:0016020">
    <property type="term" value="C:membrane"/>
    <property type="evidence" value="ECO:0007669"/>
    <property type="project" value="UniProtKB-SubCell"/>
</dbReference>
<feature type="chain" id="PRO_5004656751" description="Protein tweety homolog" evidence="9">
    <location>
        <begin position="23"/>
        <end position="399"/>
    </location>
</feature>
<dbReference type="PANTHER" id="PTHR22730">
    <property type="entry name" value="PROMININ PROM PROTEIN"/>
    <property type="match status" value="1"/>
</dbReference>
<keyword evidence="5 8" id="KW-0472">Membrane</keyword>
<dbReference type="Pfam" id="PF05478">
    <property type="entry name" value="Prominin"/>
    <property type="match status" value="1"/>
</dbReference>
<evidence type="ECO:0000256" key="8">
    <source>
        <dbReference type="SAM" id="Phobius"/>
    </source>
</evidence>
<dbReference type="PANTHER" id="PTHR22730:SF1">
    <property type="entry name" value="PROMININ-LIKE PROTEIN"/>
    <property type="match status" value="1"/>
</dbReference>
<dbReference type="OrthoDB" id="6229420at2759"/>
<evidence type="ECO:0000256" key="9">
    <source>
        <dbReference type="SAM" id="SignalP"/>
    </source>
</evidence>
<keyword evidence="6" id="KW-0325">Glycoprotein</keyword>
<feature type="compositionally biased region" description="Basic and acidic residues" evidence="7">
    <location>
        <begin position="389"/>
        <end position="399"/>
    </location>
</feature>
<protein>
    <recommendedName>
        <fullName evidence="12">Protein tweety homolog</fullName>
    </recommendedName>
</protein>
<dbReference type="EMBL" id="KB632356">
    <property type="protein sequence ID" value="ERL93396.1"/>
    <property type="molecule type" value="Genomic_DNA"/>
</dbReference>
<dbReference type="STRING" id="77166.U4UT99"/>
<feature type="signal peptide" evidence="9">
    <location>
        <begin position="1"/>
        <end position="22"/>
    </location>
</feature>
<organism evidence="10 11">
    <name type="scientific">Dendroctonus ponderosae</name>
    <name type="common">Mountain pine beetle</name>
    <dbReference type="NCBI Taxonomy" id="77166"/>
    <lineage>
        <taxon>Eukaryota</taxon>
        <taxon>Metazoa</taxon>
        <taxon>Ecdysozoa</taxon>
        <taxon>Arthropoda</taxon>
        <taxon>Hexapoda</taxon>
        <taxon>Insecta</taxon>
        <taxon>Pterygota</taxon>
        <taxon>Neoptera</taxon>
        <taxon>Endopterygota</taxon>
        <taxon>Coleoptera</taxon>
        <taxon>Polyphaga</taxon>
        <taxon>Cucujiformia</taxon>
        <taxon>Curculionidae</taxon>
        <taxon>Scolytinae</taxon>
        <taxon>Dendroctonus</taxon>
    </lineage>
</organism>
<evidence type="ECO:0000256" key="3">
    <source>
        <dbReference type="ARBA" id="ARBA00022692"/>
    </source>
</evidence>
<evidence type="ECO:0000256" key="7">
    <source>
        <dbReference type="SAM" id="MobiDB-lite"/>
    </source>
</evidence>
<feature type="transmembrane region" description="Helical" evidence="8">
    <location>
        <begin position="297"/>
        <end position="322"/>
    </location>
</feature>
<proteinExistence type="inferred from homology"/>
<evidence type="ECO:0000313" key="11">
    <source>
        <dbReference type="Proteomes" id="UP000030742"/>
    </source>
</evidence>
<evidence type="ECO:0000256" key="6">
    <source>
        <dbReference type="ARBA" id="ARBA00023180"/>
    </source>
</evidence>
<evidence type="ECO:0000256" key="4">
    <source>
        <dbReference type="ARBA" id="ARBA00022989"/>
    </source>
</evidence>
<feature type="region of interest" description="Disordered" evidence="7">
    <location>
        <begin position="349"/>
        <end position="399"/>
    </location>
</feature>
<keyword evidence="3 8" id="KW-0812">Transmembrane</keyword>
<feature type="compositionally biased region" description="Basic residues" evidence="7">
    <location>
        <begin position="354"/>
        <end position="366"/>
    </location>
</feature>
<gene>
    <name evidence="10" type="ORF">D910_10688</name>
</gene>
<evidence type="ECO:0000256" key="1">
    <source>
        <dbReference type="ARBA" id="ARBA00004141"/>
    </source>
</evidence>
<comment type="subcellular location">
    <subcellularLocation>
        <location evidence="1">Membrane</location>
        <topology evidence="1">Multi-pass membrane protein</topology>
    </subcellularLocation>
</comment>